<dbReference type="Proteomes" id="UP000321525">
    <property type="component" value="Unassembled WGS sequence"/>
</dbReference>
<sequence length="31" mass="3436">LNVISGIVAYCLKKKKPRIKLSASEFGLMEV</sequence>
<evidence type="ECO:0000313" key="4">
    <source>
        <dbReference type="EMBL" id="TWX66125.1"/>
    </source>
</evidence>
<name>A0A5C6Q4V5_9GAMM</name>
<evidence type="ECO:0000313" key="2">
    <source>
        <dbReference type="EMBL" id="TWX59239.1"/>
    </source>
</evidence>
<protein>
    <submittedName>
        <fullName evidence="3">IS982 family transposase</fullName>
    </submittedName>
</protein>
<dbReference type="Proteomes" id="UP000321917">
    <property type="component" value="Unassembled WGS sequence"/>
</dbReference>
<dbReference type="EMBL" id="VOLR01000031">
    <property type="protein sequence ID" value="TWX54916.1"/>
    <property type="molecule type" value="Genomic_DNA"/>
</dbReference>
<dbReference type="EMBL" id="VOLQ01000019">
    <property type="protein sequence ID" value="TWX66125.1"/>
    <property type="molecule type" value="Genomic_DNA"/>
</dbReference>
<reference evidence="3 6" key="1">
    <citation type="submission" date="2019-07" db="EMBL/GenBank/DDBJ databases">
        <title>Genomes of sea-ice associated Colwellia species.</title>
        <authorList>
            <person name="Bowman J.P."/>
        </authorList>
    </citation>
    <scope>NUCLEOTIDE SEQUENCE [LARGE SCALE GENOMIC DNA]</scope>
    <source>
        <strain evidence="1 5">ACAM 607</strain>
        <strain evidence="3 6">IC036</strain>
    </source>
</reference>
<dbReference type="AlphaFoldDB" id="A0A5C6Q4V5"/>
<proteinExistence type="predicted"/>
<evidence type="ECO:0000313" key="3">
    <source>
        <dbReference type="EMBL" id="TWX63866.1"/>
    </source>
</evidence>
<dbReference type="EMBL" id="VOLQ01000037">
    <property type="protein sequence ID" value="TWX63866.1"/>
    <property type="molecule type" value="Genomic_DNA"/>
</dbReference>
<keyword evidence="5" id="KW-1185">Reference proteome</keyword>
<comment type="caution">
    <text evidence="3">The sequence shown here is derived from an EMBL/GenBank/DDBJ whole genome shotgun (WGS) entry which is preliminary data.</text>
</comment>
<feature type="non-terminal residue" evidence="3">
    <location>
        <position position="1"/>
    </location>
</feature>
<evidence type="ECO:0000313" key="6">
    <source>
        <dbReference type="Proteomes" id="UP000321917"/>
    </source>
</evidence>
<accession>A0A5C6Q4V5</accession>
<evidence type="ECO:0000313" key="5">
    <source>
        <dbReference type="Proteomes" id="UP000321525"/>
    </source>
</evidence>
<dbReference type="EMBL" id="VOLR01000012">
    <property type="protein sequence ID" value="TWX59239.1"/>
    <property type="molecule type" value="Genomic_DNA"/>
</dbReference>
<evidence type="ECO:0000313" key="1">
    <source>
        <dbReference type="EMBL" id="TWX54916.1"/>
    </source>
</evidence>
<gene>
    <name evidence="2" type="ORF">ESZ26_09705</name>
    <name evidence="1" type="ORF">ESZ26_16865</name>
    <name evidence="4" type="ORF">ESZ27_10850</name>
    <name evidence="3" type="ORF">ESZ27_15480</name>
</gene>
<organism evidence="3 6">
    <name type="scientific">Colwellia hornerae</name>
    <dbReference type="NCBI Taxonomy" id="89402"/>
    <lineage>
        <taxon>Bacteria</taxon>
        <taxon>Pseudomonadati</taxon>
        <taxon>Pseudomonadota</taxon>
        <taxon>Gammaproteobacteria</taxon>
        <taxon>Alteromonadales</taxon>
        <taxon>Colwelliaceae</taxon>
        <taxon>Colwellia</taxon>
    </lineage>
</organism>